<dbReference type="AlphaFoldDB" id="A0AAN7VXT0"/>
<comment type="caution">
    <text evidence="3">The sequence shown here is derived from an EMBL/GenBank/DDBJ whole genome shotgun (WGS) entry which is preliminary data.</text>
</comment>
<accession>A0AAN7VXT0</accession>
<sequence length="372" mass="42420">MAETQHSPRKPRMRVKPHRKCFADSKGSEDYNETSESEESDYSSRRQKKKHGKPRNILQAKNITAEIQDIYNRNATESALLNIPPEVRTRIWCYVLGGHMIHVDNCEPRHGFAGHSLAVHNGQSAGGQQAATKVRNRICQTREDSIASGNKVSEAAATFVKEDYHTKHSKCWNTHKNRLGLRLLRVCRQVHQEAALLPYQENSFVMERGFQTLSRFLMALMPVQSQALHSLEIVVDYPTYGEPDDQLKSAYIRARLPKLRSLVVLVQVSKQKPDLSEKVREQISAKALLFRHLPLSSVTVASHYLNKYVNIPAEAKAWSTGLEEKLLLRYDKAAVVGLRATKRQEREKQAQVDEEQRLQNRVGGGRLREVKK</sequence>
<gene>
    <name evidence="3" type="ORF">LTR97_000742</name>
</gene>
<dbReference type="PANTHER" id="PTHR38790">
    <property type="entry name" value="2EXR DOMAIN-CONTAINING PROTEIN-RELATED"/>
    <property type="match status" value="1"/>
</dbReference>
<evidence type="ECO:0000313" key="4">
    <source>
        <dbReference type="Proteomes" id="UP001310594"/>
    </source>
</evidence>
<feature type="region of interest" description="Disordered" evidence="1">
    <location>
        <begin position="345"/>
        <end position="372"/>
    </location>
</feature>
<organism evidence="3 4">
    <name type="scientific">Elasticomyces elasticus</name>
    <dbReference type="NCBI Taxonomy" id="574655"/>
    <lineage>
        <taxon>Eukaryota</taxon>
        <taxon>Fungi</taxon>
        <taxon>Dikarya</taxon>
        <taxon>Ascomycota</taxon>
        <taxon>Pezizomycotina</taxon>
        <taxon>Dothideomycetes</taxon>
        <taxon>Dothideomycetidae</taxon>
        <taxon>Mycosphaerellales</taxon>
        <taxon>Teratosphaeriaceae</taxon>
        <taxon>Elasticomyces</taxon>
    </lineage>
</organism>
<feature type="compositionally biased region" description="Acidic residues" evidence="1">
    <location>
        <begin position="30"/>
        <end position="41"/>
    </location>
</feature>
<feature type="compositionally biased region" description="Basic residues" evidence="1">
    <location>
        <begin position="45"/>
        <end position="54"/>
    </location>
</feature>
<feature type="compositionally biased region" description="Basic residues" evidence="1">
    <location>
        <begin position="7"/>
        <end position="20"/>
    </location>
</feature>
<name>A0AAN7VXT0_9PEZI</name>
<evidence type="ECO:0000259" key="2">
    <source>
        <dbReference type="Pfam" id="PF24864"/>
    </source>
</evidence>
<protein>
    <recommendedName>
        <fullName evidence="2">DUF7730 domain-containing protein</fullName>
    </recommendedName>
</protein>
<evidence type="ECO:0000256" key="1">
    <source>
        <dbReference type="SAM" id="MobiDB-lite"/>
    </source>
</evidence>
<reference evidence="3" key="1">
    <citation type="submission" date="2023-08" db="EMBL/GenBank/DDBJ databases">
        <title>Black Yeasts Isolated from many extreme environments.</title>
        <authorList>
            <person name="Coleine C."/>
            <person name="Stajich J.E."/>
            <person name="Selbmann L."/>
        </authorList>
    </citation>
    <scope>NUCLEOTIDE SEQUENCE</scope>
    <source>
        <strain evidence="3">CCFEE 5810</strain>
    </source>
</reference>
<dbReference type="PANTHER" id="PTHR38790:SF4">
    <property type="entry name" value="2EXR DOMAIN-CONTAINING PROTEIN"/>
    <property type="match status" value="1"/>
</dbReference>
<feature type="compositionally biased region" description="Basic and acidic residues" evidence="1">
    <location>
        <begin position="345"/>
        <end position="358"/>
    </location>
</feature>
<evidence type="ECO:0000313" key="3">
    <source>
        <dbReference type="EMBL" id="KAK5708202.1"/>
    </source>
</evidence>
<dbReference type="EMBL" id="JAVRQU010000001">
    <property type="protein sequence ID" value="KAK5708202.1"/>
    <property type="molecule type" value="Genomic_DNA"/>
</dbReference>
<dbReference type="Proteomes" id="UP001310594">
    <property type="component" value="Unassembled WGS sequence"/>
</dbReference>
<feature type="domain" description="DUF7730" evidence="2">
    <location>
        <begin position="76"/>
        <end position="233"/>
    </location>
</feature>
<feature type="region of interest" description="Disordered" evidence="1">
    <location>
        <begin position="1"/>
        <end position="57"/>
    </location>
</feature>
<dbReference type="Pfam" id="PF24864">
    <property type="entry name" value="DUF7730"/>
    <property type="match status" value="1"/>
</dbReference>
<proteinExistence type="predicted"/>
<dbReference type="InterPro" id="IPR056632">
    <property type="entry name" value="DUF7730"/>
</dbReference>